<dbReference type="InterPro" id="IPR020825">
    <property type="entry name" value="Phe-tRNA_synthase-like_B3/B4"/>
</dbReference>
<dbReference type="RefSeq" id="WP_344418082.1">
    <property type="nucleotide sequence ID" value="NZ_BAAANN010000010.1"/>
</dbReference>
<feature type="domain" description="B3/B4 tRNA-binding" evidence="1">
    <location>
        <begin position="62"/>
        <end position="216"/>
    </location>
</feature>
<dbReference type="InterPro" id="IPR005146">
    <property type="entry name" value="B3/B4_tRNA-bd"/>
</dbReference>
<protein>
    <submittedName>
        <fullName evidence="2">Phenylalanine--tRNA ligase beta subunit-related protein</fullName>
    </submittedName>
</protein>
<proteinExistence type="predicted"/>
<dbReference type="Pfam" id="PF03483">
    <property type="entry name" value="B3_4"/>
    <property type="match status" value="1"/>
</dbReference>
<dbReference type="PANTHER" id="PTHR39209">
    <property type="match status" value="1"/>
</dbReference>
<evidence type="ECO:0000313" key="3">
    <source>
        <dbReference type="Proteomes" id="UP001501116"/>
    </source>
</evidence>
<evidence type="ECO:0000259" key="1">
    <source>
        <dbReference type="SMART" id="SM00873"/>
    </source>
</evidence>
<organism evidence="2 3">
    <name type="scientific">Amycolatopsis minnesotensis</name>
    <dbReference type="NCBI Taxonomy" id="337894"/>
    <lineage>
        <taxon>Bacteria</taxon>
        <taxon>Bacillati</taxon>
        <taxon>Actinomycetota</taxon>
        <taxon>Actinomycetes</taxon>
        <taxon>Pseudonocardiales</taxon>
        <taxon>Pseudonocardiaceae</taxon>
        <taxon>Amycolatopsis</taxon>
    </lineage>
</organism>
<accession>A0ABP5C7K6</accession>
<gene>
    <name evidence="2" type="ORF">GCM10009754_30340</name>
</gene>
<evidence type="ECO:0000313" key="2">
    <source>
        <dbReference type="EMBL" id="GAA1958008.1"/>
    </source>
</evidence>
<dbReference type="Proteomes" id="UP001501116">
    <property type="component" value="Unassembled WGS sequence"/>
</dbReference>
<dbReference type="GO" id="GO:0016874">
    <property type="term" value="F:ligase activity"/>
    <property type="evidence" value="ECO:0007669"/>
    <property type="project" value="UniProtKB-KW"/>
</dbReference>
<dbReference type="PANTHER" id="PTHR39209:SF2">
    <property type="entry name" value="CYTOPLASMIC PROTEIN"/>
    <property type="match status" value="1"/>
</dbReference>
<reference evidence="3" key="1">
    <citation type="journal article" date="2019" name="Int. J. Syst. Evol. Microbiol.">
        <title>The Global Catalogue of Microorganisms (GCM) 10K type strain sequencing project: providing services to taxonomists for standard genome sequencing and annotation.</title>
        <authorList>
            <consortium name="The Broad Institute Genomics Platform"/>
            <consortium name="The Broad Institute Genome Sequencing Center for Infectious Disease"/>
            <person name="Wu L."/>
            <person name="Ma J."/>
        </authorList>
    </citation>
    <scope>NUCLEOTIDE SEQUENCE [LARGE SCALE GENOMIC DNA]</scope>
    <source>
        <strain evidence="3">JCM 14545</strain>
    </source>
</reference>
<keyword evidence="3" id="KW-1185">Reference proteome</keyword>
<dbReference type="SUPFAM" id="SSF56037">
    <property type="entry name" value="PheT/TilS domain"/>
    <property type="match status" value="1"/>
</dbReference>
<dbReference type="Gene3D" id="3.50.40.10">
    <property type="entry name" value="Phenylalanyl-trna Synthetase, Chain B, domain 3"/>
    <property type="match status" value="1"/>
</dbReference>
<dbReference type="EMBL" id="BAAANN010000010">
    <property type="protein sequence ID" value="GAA1958008.1"/>
    <property type="molecule type" value="Genomic_DNA"/>
</dbReference>
<keyword evidence="2" id="KW-0436">Ligase</keyword>
<sequence length="239" mass="26290">MAPFFLRHDDAVWAAHPRLRAVAVVVEDVLGLDGTTARQEALRAGVDARVAERTESAMPEIAAWRDAFAAMGLKPTQYRCASEALLRRYRKHGDMPVRHPLVDYLNFVSMRFAIPVAALDVGRVAGGLTIRPAHGTEKYETFQGAAEHPAPGEIVYVDEEGHAHSRRWAFRQSARSVVTDRTGRVLVVAEALHENASEDLDALESELLDGLGVHCGPSMRITPDARLFEFEAAEDGALR</sequence>
<name>A0ABP5C7K6_9PSEU</name>
<comment type="caution">
    <text evidence="2">The sequence shown here is derived from an EMBL/GenBank/DDBJ whole genome shotgun (WGS) entry which is preliminary data.</text>
</comment>
<dbReference type="SMART" id="SM00873">
    <property type="entry name" value="B3_4"/>
    <property type="match status" value="1"/>
</dbReference>